<evidence type="ECO:0000259" key="2">
    <source>
        <dbReference type="PROSITE" id="PS51163"/>
    </source>
</evidence>
<proteinExistence type="predicted"/>
<dbReference type="PANTHER" id="PTHR42828">
    <property type="entry name" value="DHBP SYNTHASE RIBB-LIKE ALPHA/BETA DOMAIN-CONTAINING PROTEIN"/>
    <property type="match status" value="1"/>
</dbReference>
<reference evidence="3" key="1">
    <citation type="submission" date="2018-02" db="EMBL/GenBank/DDBJ databases">
        <authorList>
            <person name="Cohen D.B."/>
            <person name="Kent A.D."/>
        </authorList>
    </citation>
    <scope>NUCLEOTIDE SEQUENCE</scope>
</reference>
<dbReference type="AlphaFoldDB" id="A0A2N9IKT2"/>
<accession>A0A2N9IKT2</accession>
<organism evidence="3">
    <name type="scientific">Fagus sylvatica</name>
    <name type="common">Beechnut</name>
    <dbReference type="NCBI Taxonomy" id="28930"/>
    <lineage>
        <taxon>Eukaryota</taxon>
        <taxon>Viridiplantae</taxon>
        <taxon>Streptophyta</taxon>
        <taxon>Embryophyta</taxon>
        <taxon>Tracheophyta</taxon>
        <taxon>Spermatophyta</taxon>
        <taxon>Magnoliopsida</taxon>
        <taxon>eudicotyledons</taxon>
        <taxon>Gunneridae</taxon>
        <taxon>Pentapetalae</taxon>
        <taxon>rosids</taxon>
        <taxon>fabids</taxon>
        <taxon>Fagales</taxon>
        <taxon>Fagaceae</taxon>
        <taxon>Fagus</taxon>
    </lineage>
</organism>
<dbReference type="GO" id="GO:0003725">
    <property type="term" value="F:double-stranded RNA binding"/>
    <property type="evidence" value="ECO:0007669"/>
    <property type="project" value="InterPro"/>
</dbReference>
<dbReference type="Gene3D" id="3.90.870.10">
    <property type="entry name" value="DHBP synthase"/>
    <property type="match status" value="1"/>
</dbReference>
<evidence type="ECO:0000256" key="1">
    <source>
        <dbReference type="ARBA" id="ARBA00015492"/>
    </source>
</evidence>
<feature type="domain" description="YrdC-like" evidence="2">
    <location>
        <begin position="11"/>
        <end position="237"/>
    </location>
</feature>
<dbReference type="InterPro" id="IPR006070">
    <property type="entry name" value="Sua5-like_dom"/>
</dbReference>
<dbReference type="InterPro" id="IPR052532">
    <property type="entry name" value="SUA5_domain"/>
</dbReference>
<protein>
    <recommendedName>
        <fullName evidence="1">Threonylcarbamoyl-AMP synthase</fullName>
    </recommendedName>
</protein>
<dbReference type="EMBL" id="OIVN01006149">
    <property type="protein sequence ID" value="SPD26246.1"/>
    <property type="molecule type" value="Genomic_DNA"/>
</dbReference>
<evidence type="ECO:0000313" key="3">
    <source>
        <dbReference type="EMBL" id="SPD26246.1"/>
    </source>
</evidence>
<dbReference type="PROSITE" id="PS51163">
    <property type="entry name" value="YRDC"/>
    <property type="match status" value="1"/>
</dbReference>
<dbReference type="InterPro" id="IPR017945">
    <property type="entry name" value="DHBP_synth_RibB-like_a/b_dom"/>
</dbReference>
<dbReference type="SUPFAM" id="SSF55821">
    <property type="entry name" value="YrdC/RibB"/>
    <property type="match status" value="1"/>
</dbReference>
<gene>
    <name evidence="3" type="ORF">FSB_LOCUS54128</name>
</gene>
<sequence length="265" mass="29051">MALQAKLYGHDAALSLSLHFLPPRVPPLPFQSRGGGVSFDFHSFKPQRLLRVVLAMAVKRSPKRLKYSSPRFTKPLSILCHSFRDIDKYTTGFPCGDGQGHANIFRAVKHCLPGPVSMLSGSRGYSGGNIRYPLVPSLSNSYKVTSPKYAVRKNVGVRMPDYAICHAILEKMDSPLISTSVKCPKENEWMIDPVVIADIYGPEGLDFVVDGGVRVADPSTVVDMTAFPPTIIRQGKGPKLHWMVAEDDKDSDAVREANLIIASAT</sequence>
<dbReference type="Pfam" id="PF01300">
    <property type="entry name" value="Sua5_yciO_yrdC"/>
    <property type="match status" value="1"/>
</dbReference>
<name>A0A2N9IKT2_FAGSY</name>
<dbReference type="PANTHER" id="PTHR42828:SF3">
    <property type="entry name" value="THREONYLCARBAMOYL-AMP SYNTHASE"/>
    <property type="match status" value="1"/>
</dbReference>